<organism evidence="2 3">
    <name type="scientific">Komagataeibacter saccharivorans</name>
    <dbReference type="NCBI Taxonomy" id="265959"/>
    <lineage>
        <taxon>Bacteria</taxon>
        <taxon>Pseudomonadati</taxon>
        <taxon>Pseudomonadota</taxon>
        <taxon>Alphaproteobacteria</taxon>
        <taxon>Acetobacterales</taxon>
        <taxon>Acetobacteraceae</taxon>
        <taxon>Komagataeibacter</taxon>
    </lineage>
</organism>
<dbReference type="EMBL" id="CP023039">
    <property type="protein sequence ID" value="AXY24208.1"/>
    <property type="molecule type" value="Genomic_DNA"/>
</dbReference>
<sequence>MDRYYSTEALLQFQIEIMAAGAVIFCLAGLVLRKRRTWLSVTAVSWIALLVYYCAFAPWGIPI</sequence>
<keyword evidence="2" id="KW-0614">Plasmid</keyword>
<protein>
    <submittedName>
        <fullName evidence="2">Uncharacterized protein</fullName>
    </submittedName>
</protein>
<feature type="transmembrane region" description="Helical" evidence="1">
    <location>
        <begin position="39"/>
        <end position="61"/>
    </location>
</feature>
<geneLocation type="plasmid" evidence="2 3">
    <name>unnamed3</name>
</geneLocation>
<keyword evidence="1" id="KW-0472">Membrane</keyword>
<keyword evidence="3" id="KW-1185">Reference proteome</keyword>
<gene>
    <name evidence="2" type="ORF">CD178_03464</name>
</gene>
<accession>A0A347WH65</accession>
<evidence type="ECO:0000256" key="1">
    <source>
        <dbReference type="SAM" id="Phobius"/>
    </source>
</evidence>
<dbReference type="AlphaFoldDB" id="A0A347WH65"/>
<keyword evidence="1" id="KW-0812">Transmembrane</keyword>
<dbReference type="KEGG" id="ksc:CD178_03464"/>
<evidence type="ECO:0000313" key="2">
    <source>
        <dbReference type="EMBL" id="AXY24208.1"/>
    </source>
</evidence>
<dbReference type="Proteomes" id="UP000264120">
    <property type="component" value="Plasmid unnamed3"/>
</dbReference>
<name>A0A347WH65_9PROT</name>
<keyword evidence="1" id="KW-1133">Transmembrane helix</keyword>
<reference evidence="2 3" key="1">
    <citation type="submission" date="2017-08" db="EMBL/GenBank/DDBJ databases">
        <title>Complete genome sequence of Gluconacetobacter saccharivorans CV1 isolated from Fermented Vinegar.</title>
        <authorList>
            <person name="Kim S.-Y."/>
        </authorList>
    </citation>
    <scope>NUCLEOTIDE SEQUENCE [LARGE SCALE GENOMIC DNA]</scope>
    <source>
        <strain evidence="2 3">CV1</strain>
        <plasmid evidence="2 3">unnamed3</plasmid>
    </source>
</reference>
<evidence type="ECO:0000313" key="3">
    <source>
        <dbReference type="Proteomes" id="UP000264120"/>
    </source>
</evidence>
<feature type="transmembrane region" description="Helical" evidence="1">
    <location>
        <begin position="12"/>
        <end position="32"/>
    </location>
</feature>
<proteinExistence type="predicted"/>